<dbReference type="AlphaFoldDB" id="R7YN59"/>
<dbReference type="eggNOG" id="ENOG502S9C0">
    <property type="taxonomic scope" value="Eukaryota"/>
</dbReference>
<dbReference type="GeneID" id="19899875"/>
<dbReference type="OrthoDB" id="10031947at2759"/>
<evidence type="ECO:0000313" key="1">
    <source>
        <dbReference type="EMBL" id="EON63337.1"/>
    </source>
</evidence>
<name>R7YN59_CONA1</name>
<organism evidence="1 2">
    <name type="scientific">Coniosporium apollinis (strain CBS 100218)</name>
    <name type="common">Rock-inhabiting black yeast</name>
    <dbReference type="NCBI Taxonomy" id="1168221"/>
    <lineage>
        <taxon>Eukaryota</taxon>
        <taxon>Fungi</taxon>
        <taxon>Dikarya</taxon>
        <taxon>Ascomycota</taxon>
        <taxon>Pezizomycotina</taxon>
        <taxon>Dothideomycetes</taxon>
        <taxon>Dothideomycetes incertae sedis</taxon>
        <taxon>Coniosporium</taxon>
    </lineage>
</organism>
<dbReference type="RefSeq" id="XP_007778654.1">
    <property type="nucleotide sequence ID" value="XM_007780464.1"/>
</dbReference>
<dbReference type="Proteomes" id="UP000016924">
    <property type="component" value="Unassembled WGS sequence"/>
</dbReference>
<proteinExistence type="predicted"/>
<protein>
    <submittedName>
        <fullName evidence="1">Uncharacterized protein</fullName>
    </submittedName>
</protein>
<gene>
    <name evidence="1" type="ORF">W97_02564</name>
</gene>
<dbReference type="HOGENOM" id="CLU_640948_0_0_1"/>
<sequence>MSATATTTATRTTSTTVTATATVTTSDTAVTDTVRVEVITETSTAVVTATNAMRKRNVAAQALPTVTQTVLPNDYEVVVEPVNFNIPGGAKVLAASDSMTIESVVMPLEAEARLDLHRRAEPTPSVVASWHPAMISAACSSVNTWTLTVTTTTTRPAPTTVATATAVVTATGVAYATVQFVTATAVVTATETTTATLTVTTTSFVTFTSVSASTTTTTITRTVEPLVLESPAGIFGDPRQGLARDGDDNYYNLTLPFAIGAYGVTSETVFLSTNGLLSNEPTYEWVNEPLPASGKPSEQYPERAVPSMSIFPYWTDLYMRAGYPHGIFYEVAGDIGLRSITFEYYATRYNDEEGYYHFTIAFYENIPGVIDLKYYEMGSNSSAGTVGVQNRDAGKWLQFSHNEPKLYRGVAVRLDTRIGNGTITESRF</sequence>
<dbReference type="EMBL" id="JH767562">
    <property type="protein sequence ID" value="EON63337.1"/>
    <property type="molecule type" value="Genomic_DNA"/>
</dbReference>
<evidence type="ECO:0000313" key="2">
    <source>
        <dbReference type="Proteomes" id="UP000016924"/>
    </source>
</evidence>
<reference evidence="2" key="1">
    <citation type="submission" date="2012-06" db="EMBL/GenBank/DDBJ databases">
        <title>The genome sequence of Coniosporium apollinis CBS 100218.</title>
        <authorList>
            <consortium name="The Broad Institute Genome Sequencing Platform"/>
            <person name="Cuomo C."/>
            <person name="Gorbushina A."/>
            <person name="Noack S."/>
            <person name="Walker B."/>
            <person name="Young S.K."/>
            <person name="Zeng Q."/>
            <person name="Gargeya S."/>
            <person name="Fitzgerald M."/>
            <person name="Haas B."/>
            <person name="Abouelleil A."/>
            <person name="Alvarado L."/>
            <person name="Arachchi H.M."/>
            <person name="Berlin A.M."/>
            <person name="Chapman S.B."/>
            <person name="Goldberg J."/>
            <person name="Griggs A."/>
            <person name="Gujja S."/>
            <person name="Hansen M."/>
            <person name="Howarth C."/>
            <person name="Imamovic A."/>
            <person name="Larimer J."/>
            <person name="McCowan C."/>
            <person name="Montmayeur A."/>
            <person name="Murphy C."/>
            <person name="Neiman D."/>
            <person name="Pearson M."/>
            <person name="Priest M."/>
            <person name="Roberts A."/>
            <person name="Saif S."/>
            <person name="Shea T."/>
            <person name="Sisk P."/>
            <person name="Sykes S."/>
            <person name="Wortman J."/>
            <person name="Nusbaum C."/>
            <person name="Birren B."/>
        </authorList>
    </citation>
    <scope>NUCLEOTIDE SEQUENCE [LARGE SCALE GENOMIC DNA]</scope>
    <source>
        <strain evidence="2">CBS 100218</strain>
    </source>
</reference>
<keyword evidence="2" id="KW-1185">Reference proteome</keyword>
<accession>R7YN59</accession>
<dbReference type="OMA" id="YKTSRHG"/>
<dbReference type="STRING" id="1168221.R7YN59"/>